<name>A0A498QCA2_9MYCO</name>
<keyword evidence="3" id="KW-0596">Phosphopantetheine</keyword>
<dbReference type="SUPFAM" id="SSF47336">
    <property type="entry name" value="ACP-like"/>
    <property type="match status" value="2"/>
</dbReference>
<dbReference type="FunFam" id="3.30.300.30:FF:000010">
    <property type="entry name" value="Enterobactin synthetase component F"/>
    <property type="match status" value="1"/>
</dbReference>
<dbReference type="EMBL" id="UPHP01000111">
    <property type="protein sequence ID" value="VBA41460.1"/>
    <property type="molecule type" value="Genomic_DNA"/>
</dbReference>
<dbReference type="PROSITE" id="PS00012">
    <property type="entry name" value="PHOSPHOPANTETHEINE"/>
    <property type="match status" value="2"/>
</dbReference>
<dbReference type="GO" id="GO:0044550">
    <property type="term" value="P:secondary metabolite biosynthetic process"/>
    <property type="evidence" value="ECO:0007669"/>
    <property type="project" value="UniProtKB-ARBA"/>
</dbReference>
<dbReference type="InterPro" id="IPR023213">
    <property type="entry name" value="CAT-like_dom_sf"/>
</dbReference>
<comment type="cofactor">
    <cofactor evidence="1">
        <name>pantetheine 4'-phosphate</name>
        <dbReference type="ChEBI" id="CHEBI:47942"/>
    </cofactor>
</comment>
<evidence type="ECO:0000256" key="4">
    <source>
        <dbReference type="ARBA" id="ARBA00022553"/>
    </source>
</evidence>
<dbReference type="SUPFAM" id="SSF52777">
    <property type="entry name" value="CoA-dependent acyltransferases"/>
    <property type="match status" value="4"/>
</dbReference>
<feature type="domain" description="Carrier" evidence="6">
    <location>
        <begin position="998"/>
        <end position="1073"/>
    </location>
</feature>
<dbReference type="InterPro" id="IPR036736">
    <property type="entry name" value="ACP-like_sf"/>
</dbReference>
<dbReference type="Pfam" id="PF13193">
    <property type="entry name" value="AMP-binding_C"/>
    <property type="match status" value="2"/>
</dbReference>
<dbReference type="FunFam" id="1.10.1200.10:FF:000005">
    <property type="entry name" value="Nonribosomal peptide synthetase 1"/>
    <property type="match status" value="2"/>
</dbReference>
<evidence type="ECO:0000313" key="8">
    <source>
        <dbReference type="Proteomes" id="UP000273307"/>
    </source>
</evidence>
<proteinExistence type="inferred from homology"/>
<evidence type="ECO:0000256" key="1">
    <source>
        <dbReference type="ARBA" id="ARBA00001957"/>
    </source>
</evidence>
<dbReference type="CDD" id="cd19531">
    <property type="entry name" value="LCL_NRPS-like"/>
    <property type="match status" value="1"/>
</dbReference>
<dbReference type="InterPro" id="IPR020806">
    <property type="entry name" value="PKS_PP-bd"/>
</dbReference>
<evidence type="ECO:0000259" key="6">
    <source>
        <dbReference type="PROSITE" id="PS50075"/>
    </source>
</evidence>
<dbReference type="PANTHER" id="PTHR45527:SF1">
    <property type="entry name" value="FATTY ACID SYNTHASE"/>
    <property type="match status" value="1"/>
</dbReference>
<dbReference type="SMART" id="SM00823">
    <property type="entry name" value="PKS_PP"/>
    <property type="match status" value="2"/>
</dbReference>
<dbReference type="Gene3D" id="3.30.559.30">
    <property type="entry name" value="Nonribosomal peptide synthetase, condensation domain"/>
    <property type="match status" value="2"/>
</dbReference>
<dbReference type="InterPro" id="IPR006162">
    <property type="entry name" value="Ppantetheine_attach_site"/>
</dbReference>
<dbReference type="InterPro" id="IPR020845">
    <property type="entry name" value="AMP-binding_CS"/>
</dbReference>
<dbReference type="CDD" id="cd19540">
    <property type="entry name" value="LCL_NRPS-like"/>
    <property type="match status" value="1"/>
</dbReference>
<dbReference type="InterPro" id="IPR010071">
    <property type="entry name" value="AA_adenyl_dom"/>
</dbReference>
<dbReference type="OrthoDB" id="2472181at2"/>
<evidence type="ECO:0000256" key="2">
    <source>
        <dbReference type="ARBA" id="ARBA00006432"/>
    </source>
</evidence>
<dbReference type="Pfam" id="PF00501">
    <property type="entry name" value="AMP-binding"/>
    <property type="match status" value="2"/>
</dbReference>
<dbReference type="GO" id="GO:0031177">
    <property type="term" value="F:phosphopantetheine binding"/>
    <property type="evidence" value="ECO:0007669"/>
    <property type="project" value="InterPro"/>
</dbReference>
<dbReference type="InterPro" id="IPR025110">
    <property type="entry name" value="AMP-bd_C"/>
</dbReference>
<evidence type="ECO:0000256" key="5">
    <source>
        <dbReference type="SAM" id="MobiDB-lite"/>
    </source>
</evidence>
<dbReference type="PANTHER" id="PTHR45527">
    <property type="entry name" value="NONRIBOSOMAL PEPTIDE SYNTHETASE"/>
    <property type="match status" value="1"/>
</dbReference>
<dbReference type="GO" id="GO:0003824">
    <property type="term" value="F:catalytic activity"/>
    <property type="evidence" value="ECO:0007669"/>
    <property type="project" value="InterPro"/>
</dbReference>
<dbReference type="FunFam" id="2.30.38.10:FF:000001">
    <property type="entry name" value="Non-ribosomal peptide synthetase PvdI"/>
    <property type="match status" value="1"/>
</dbReference>
<dbReference type="CDD" id="cd05930">
    <property type="entry name" value="A_NRPS"/>
    <property type="match status" value="1"/>
</dbReference>
<dbReference type="Gene3D" id="3.30.300.30">
    <property type="match status" value="2"/>
</dbReference>
<comment type="similarity">
    <text evidence="2">Belongs to the ATP-dependent AMP-binding enzyme family.</text>
</comment>
<feature type="region of interest" description="Disordered" evidence="5">
    <location>
        <begin position="2049"/>
        <end position="2075"/>
    </location>
</feature>
<dbReference type="Gene3D" id="3.40.50.12780">
    <property type="entry name" value="N-terminal domain of ligase-like"/>
    <property type="match status" value="2"/>
</dbReference>
<dbReference type="PROSITE" id="PS50075">
    <property type="entry name" value="CARRIER"/>
    <property type="match status" value="2"/>
</dbReference>
<accession>A0A498QCA2</accession>
<dbReference type="Gene3D" id="3.30.559.10">
    <property type="entry name" value="Chloramphenicol acetyltransferase-like domain"/>
    <property type="match status" value="2"/>
</dbReference>
<dbReference type="GO" id="GO:0005829">
    <property type="term" value="C:cytosol"/>
    <property type="evidence" value="ECO:0007669"/>
    <property type="project" value="TreeGrafter"/>
</dbReference>
<dbReference type="Gene3D" id="1.10.1200.10">
    <property type="entry name" value="ACP-like"/>
    <property type="match status" value="2"/>
</dbReference>
<evidence type="ECO:0000313" key="7">
    <source>
        <dbReference type="EMBL" id="VBA41460.1"/>
    </source>
</evidence>
<dbReference type="InterPro" id="IPR000873">
    <property type="entry name" value="AMP-dep_synth/lig_dom"/>
</dbReference>
<dbReference type="GO" id="GO:0008610">
    <property type="term" value="P:lipid biosynthetic process"/>
    <property type="evidence" value="ECO:0007669"/>
    <property type="project" value="UniProtKB-ARBA"/>
</dbReference>
<feature type="region of interest" description="Disordered" evidence="5">
    <location>
        <begin position="2146"/>
        <end position="2170"/>
    </location>
</feature>
<dbReference type="InterPro" id="IPR001242">
    <property type="entry name" value="Condensation_dom"/>
</dbReference>
<dbReference type="Proteomes" id="UP000273307">
    <property type="component" value="Unassembled WGS sequence"/>
</dbReference>
<dbReference type="Pfam" id="PF00668">
    <property type="entry name" value="Condensation"/>
    <property type="match status" value="2"/>
</dbReference>
<dbReference type="SUPFAM" id="SSF56801">
    <property type="entry name" value="Acetyl-CoA synthetase-like"/>
    <property type="match status" value="2"/>
</dbReference>
<dbReference type="GO" id="GO:0043041">
    <property type="term" value="P:amino acid activation for nonribosomal peptide biosynthetic process"/>
    <property type="evidence" value="ECO:0007669"/>
    <property type="project" value="TreeGrafter"/>
</dbReference>
<dbReference type="CDD" id="cd17646">
    <property type="entry name" value="A_NRPS_AB3403-like"/>
    <property type="match status" value="1"/>
</dbReference>
<dbReference type="InterPro" id="IPR009081">
    <property type="entry name" value="PP-bd_ACP"/>
</dbReference>
<dbReference type="PROSITE" id="PS00455">
    <property type="entry name" value="AMP_BINDING"/>
    <property type="match status" value="2"/>
</dbReference>
<feature type="domain" description="Carrier" evidence="6">
    <location>
        <begin position="2072"/>
        <end position="2146"/>
    </location>
</feature>
<feature type="region of interest" description="Disordered" evidence="5">
    <location>
        <begin position="1"/>
        <end position="22"/>
    </location>
</feature>
<reference evidence="7 8" key="1">
    <citation type="submission" date="2018-09" db="EMBL/GenBank/DDBJ databases">
        <authorList>
            <person name="Tagini F."/>
        </authorList>
    </citation>
    <scope>NUCLEOTIDE SEQUENCE [LARGE SCALE GENOMIC DNA]</scope>
    <source>
        <strain evidence="7 8">MK136</strain>
    </source>
</reference>
<dbReference type="RefSeq" id="WP_122525871.1">
    <property type="nucleotide sequence ID" value="NZ_UPHP01000111.1"/>
</dbReference>
<dbReference type="FunFam" id="3.40.50.980:FF:000001">
    <property type="entry name" value="Non-ribosomal peptide synthetase"/>
    <property type="match status" value="2"/>
</dbReference>
<dbReference type="Pfam" id="PF00550">
    <property type="entry name" value="PP-binding"/>
    <property type="match status" value="2"/>
</dbReference>
<keyword evidence="8" id="KW-1185">Reference proteome</keyword>
<gene>
    <name evidence="7" type="primary">dhbF_3</name>
    <name evidence="7" type="ORF">LAUMK136_04053</name>
</gene>
<dbReference type="InterPro" id="IPR045851">
    <property type="entry name" value="AMP-bd_C_sf"/>
</dbReference>
<protein>
    <submittedName>
        <fullName evidence="7">Dimodular nonribosomal peptide synthase</fullName>
    </submittedName>
</protein>
<dbReference type="NCBIfam" id="TIGR01733">
    <property type="entry name" value="AA-adenyl-dom"/>
    <property type="match status" value="2"/>
</dbReference>
<dbReference type="UniPathway" id="UPA00011"/>
<sequence length="2185" mass="236500">MTDTRQDLTSLGRGLAEPDSAWSSLPLQDTQEAGAPLSDGQRRLWFVQSIDPSSSLLNVCASYLLTGTVDVARLHRALHTVAARHPALRTTYRVDDDGDPHPVIHDDLRPVWAHHDLSGLAQQARQLRLEVLAQRDFRRPFDLAADAPLRVTAVRLSADELMLLVTAHHIAWDDGSWSPFFTDLTRAYTDPDGLGEEAPPVSAPAAGTLEEDLDYWRSLMTDLPEPLELPGANGSAVPSTWRAQRVSAHLPADTVDRVAALAGECGATPYMVMLAAFSALIHRYTHASDFLIAAPLTHRNAGAENAIGYYGNTVVVRAQPQPGQTFRDLLAHTRDMTAGAFAHQRVNLDWLVRESNPDRRHGAERMTRVSFGLRESDGGGFCPPGVQCRRGELHGQFSQLPLSFTVEPSQPASGFTMEAAQHAAAGSSGEPTGPASGGALVEVEYLVEVLDPSLARQMLEHYAILLDSALAAPDTELNRLSLFSTAEAEWLRKVATGEAFSTTPTTMPALVAERAASRPDAVAVVYEGLQYTYRELNEQANRLAHWLIDQGLGTEDRVAVVLDKSPELVITALGVLKAGAVYLPVDPTYPEDRLSYILDDAEAKLILREPVGDLARYSSADPGPDELVRPLRPDNTAYLIYTSGSTGLPKGVPVPHAPVTEYFVWFGDEYQVDETDRLLQVASPGFDVSIAEIFGLLICGGRLVIPRPDGLRDIGYLTDLLYREGITSMHFVPSLLGLFLSLPGVNQWRTLRRVPIGGEPLPGEVADKFHATFDALLYNFYGPTETVINATSYQVEGTQGTRIVPIGRPKINTQLYLLDDALQPVPAGVIGEIYIGGTHMAHGYHRRPALTAERFVADPFTAGGRLYRSGDLARRNADGDIEFVGRADEQVKIRGFRIELGEIAAAISVDPSVGQAVVIATDLPGLGKSLVGYLTPGEGGTETVDVARIRARVAAALPDYMTPAAYVVLDEIPITAHGKIDRDALPQPEIASAAEYREPSTATERIVAGLFAQLLGHDRVGVDDSFFDLGGHSLVATKLVAAIRSECGVELGIRDIFELVTVGRLAERIAQLRSGAVTFKRPELVKTSHDGPLSLSAAQLRSWFAYQIEGPSEVNNIPFAARLSGPCDVDALVAAAGDVVRRHEILRTIYSEIDGVPYQVVQPAAELPVRQASGESEQWLRQQLDTERSHCFELDHEWPIRAAVLHTGDEHVVSLVVHHIAIDHWSGGVLFADLLTAYRARHARQEPTWAPLPLQYADYAAWQGELLSERGEQPSVARAQRDYWVRQLEGIPEDTGLRPDLPRPAVPSGAGDSVEFNIDEQTRAKLAERSRELGVTEFMLLQSAVAVVLHKAGGGVDIPLGTPIAARTEPELDQLIGFFINILVLRNNLDGNPSLREVLSRARETALAAYAHQDLPFDRVVDAVSPVRTLSRNPLFQTVVHVRDHLPAERVIDTSPAGNTVFTALEPTFDVAHADLSVNFFATEAQYQGNILYRTELYHRGTIERLVGWLMQVVDAFANDLDQRLRDVQLLGAEERQRIFTEWSRGPEPPAERPRTIAELLEPSRQWGADRIALRCGDEQLGYAALHRCSDNFAHLLVAHGVGPGSLVGLSTRRGIDMVVALVGIMKAGAGFFPLDPGYPLARKQLMLDDVTPRVVVVTAEAMETMPESPGVTFLSLDDPAVREAINGSGSTEPLPVAHPDDPMYLVFTSGSTGTPKGVLGTHRAMTTRLNWQLWNYPVAGPDTEDIRLAQASWTFLEGCMETLGGLAAGATTILADDAEHRDPEALASLIQRHSVAQVTAVPSLVSAIVDSWPDALRSLYRLVCGAEPLTASLQERLLANYGGKDGPQLLNNFGATETSGALVRGPMTPPVPLLGTPMPDAQVYLLDDGLNPVPSGVVGELYYAGGQLVRGYWKRPGLTAARFVANPYSREPGARFYRSGDRARWTADGRLEFVGRTDHQVKVRGFRVELGEVEAALKAVDGVAAAAARTWDADGSTTLAGYVVPRDPADSEEAKSAFAAAVRAAAAAVLPGYMMPSSITVLDEMPKTESGKLNRPGLPQPAVSTTGHSEPPRTDTERALAEVFVELLPITEIGRFDDFFALGGDSILSVQLAARARAAGLPVSPRMVFENPTVQQLAAALSGAQVNSASGDGDGAADTHHAPMSTSGLSADELAAVTQSWGKQ</sequence>
<organism evidence="7 8">
    <name type="scientific">Mycobacterium attenuatum</name>
    <dbReference type="NCBI Taxonomy" id="2341086"/>
    <lineage>
        <taxon>Bacteria</taxon>
        <taxon>Bacillati</taxon>
        <taxon>Actinomycetota</taxon>
        <taxon>Actinomycetes</taxon>
        <taxon>Mycobacteriales</taxon>
        <taxon>Mycobacteriaceae</taxon>
        <taxon>Mycobacterium</taxon>
    </lineage>
</organism>
<evidence type="ECO:0000256" key="3">
    <source>
        <dbReference type="ARBA" id="ARBA00022450"/>
    </source>
</evidence>
<dbReference type="FunFam" id="3.40.50.12780:FF:000012">
    <property type="entry name" value="Non-ribosomal peptide synthetase"/>
    <property type="match status" value="1"/>
</dbReference>
<dbReference type="InterPro" id="IPR042099">
    <property type="entry name" value="ANL_N_sf"/>
</dbReference>
<keyword evidence="4" id="KW-0597">Phosphoprotein</keyword>